<evidence type="ECO:0000256" key="1">
    <source>
        <dbReference type="SAM" id="MobiDB-lite"/>
    </source>
</evidence>
<dbReference type="Proteomes" id="UP000765509">
    <property type="component" value="Unassembled WGS sequence"/>
</dbReference>
<gene>
    <name evidence="2" type="ORF">O181_003282</name>
</gene>
<keyword evidence="3" id="KW-1185">Reference proteome</keyword>
<feature type="compositionally biased region" description="Polar residues" evidence="1">
    <location>
        <begin position="134"/>
        <end position="149"/>
    </location>
</feature>
<dbReference type="EMBL" id="AVOT02000587">
    <property type="protein sequence ID" value="MBW0463567.1"/>
    <property type="molecule type" value="Genomic_DNA"/>
</dbReference>
<organism evidence="2 3">
    <name type="scientific">Austropuccinia psidii MF-1</name>
    <dbReference type="NCBI Taxonomy" id="1389203"/>
    <lineage>
        <taxon>Eukaryota</taxon>
        <taxon>Fungi</taxon>
        <taxon>Dikarya</taxon>
        <taxon>Basidiomycota</taxon>
        <taxon>Pucciniomycotina</taxon>
        <taxon>Pucciniomycetes</taxon>
        <taxon>Pucciniales</taxon>
        <taxon>Sphaerophragmiaceae</taxon>
        <taxon>Austropuccinia</taxon>
    </lineage>
</organism>
<feature type="compositionally biased region" description="Basic residues" evidence="1">
    <location>
        <begin position="162"/>
        <end position="172"/>
    </location>
</feature>
<dbReference type="AlphaFoldDB" id="A0A9Q3BE34"/>
<proteinExistence type="predicted"/>
<name>A0A9Q3BE34_9BASI</name>
<evidence type="ECO:0000313" key="3">
    <source>
        <dbReference type="Proteomes" id="UP000765509"/>
    </source>
</evidence>
<protein>
    <submittedName>
        <fullName evidence="2">Uncharacterized protein</fullName>
    </submittedName>
</protein>
<feature type="compositionally biased region" description="Basic and acidic residues" evidence="1">
    <location>
        <begin position="124"/>
        <end position="133"/>
    </location>
</feature>
<evidence type="ECO:0000313" key="2">
    <source>
        <dbReference type="EMBL" id="MBW0463567.1"/>
    </source>
</evidence>
<feature type="region of interest" description="Disordered" evidence="1">
    <location>
        <begin position="124"/>
        <end position="188"/>
    </location>
</feature>
<reference evidence="2" key="1">
    <citation type="submission" date="2021-03" db="EMBL/GenBank/DDBJ databases">
        <title>Draft genome sequence of rust myrtle Austropuccinia psidii MF-1, a brazilian biotype.</title>
        <authorList>
            <person name="Quecine M.C."/>
            <person name="Pachon D.M.R."/>
            <person name="Bonatelli M.L."/>
            <person name="Correr F.H."/>
            <person name="Franceschini L.M."/>
            <person name="Leite T.F."/>
            <person name="Margarido G.R.A."/>
            <person name="Almeida C.A."/>
            <person name="Ferrarezi J.A."/>
            <person name="Labate C.A."/>
        </authorList>
    </citation>
    <scope>NUCLEOTIDE SEQUENCE</scope>
    <source>
        <strain evidence="2">MF-1</strain>
    </source>
</reference>
<accession>A0A9Q3BE34</accession>
<comment type="caution">
    <text evidence="2">The sequence shown here is derived from an EMBL/GenBank/DDBJ whole genome shotgun (WGS) entry which is preliminary data.</text>
</comment>
<sequence>MEDARASTSSQRLASTSDTLLESQEGEITDFHFSDLSNFQQETVEIYWSQYKNWFMAAKQQEWEILQSLWIGTRNSYLQVKKLMGPERTQDLLKGWTPMSFKGEVQKIKAWFKNQSIFSEDQKKDLAQKKDNSPVETSQASTSKNQPQQVPKKDKQAQKSNQKGKKKVKGKEKSKWNKPYPQNYRIPKKEEKFMDHVFNMARDLMELKKKRMKD</sequence>